<comment type="caution">
    <text evidence="1">The sequence shown here is derived from an EMBL/GenBank/DDBJ whole genome shotgun (WGS) entry which is preliminary data.</text>
</comment>
<organism evidence="1 2">
    <name type="scientific">Polyplax serrata</name>
    <name type="common">Common mouse louse</name>
    <dbReference type="NCBI Taxonomy" id="468196"/>
    <lineage>
        <taxon>Eukaryota</taxon>
        <taxon>Metazoa</taxon>
        <taxon>Ecdysozoa</taxon>
        <taxon>Arthropoda</taxon>
        <taxon>Hexapoda</taxon>
        <taxon>Insecta</taxon>
        <taxon>Pterygota</taxon>
        <taxon>Neoptera</taxon>
        <taxon>Paraneoptera</taxon>
        <taxon>Psocodea</taxon>
        <taxon>Troctomorpha</taxon>
        <taxon>Phthiraptera</taxon>
        <taxon>Anoplura</taxon>
        <taxon>Polyplacidae</taxon>
        <taxon>Polyplax</taxon>
    </lineage>
</organism>
<name>A0AAN8NXL4_POLSC</name>
<feature type="non-terminal residue" evidence="1">
    <location>
        <position position="1"/>
    </location>
</feature>
<proteinExistence type="predicted"/>
<reference evidence="1 2" key="1">
    <citation type="submission" date="2023-10" db="EMBL/GenBank/DDBJ databases">
        <title>Genomes of two closely related lineages of the louse Polyplax serrata with different host specificities.</title>
        <authorList>
            <person name="Martinu J."/>
            <person name="Tarabai H."/>
            <person name="Stefka J."/>
            <person name="Hypsa V."/>
        </authorList>
    </citation>
    <scope>NUCLEOTIDE SEQUENCE [LARGE SCALE GENOMIC DNA]</scope>
    <source>
        <strain evidence="1">HR10_N</strain>
    </source>
</reference>
<dbReference type="AlphaFoldDB" id="A0AAN8NXL4"/>
<protein>
    <submittedName>
        <fullName evidence="1">Uncharacterized protein</fullName>
    </submittedName>
</protein>
<dbReference type="Proteomes" id="UP001372834">
    <property type="component" value="Unassembled WGS sequence"/>
</dbReference>
<dbReference type="EMBL" id="JAWJWE010000037">
    <property type="protein sequence ID" value="KAK6625654.1"/>
    <property type="molecule type" value="Genomic_DNA"/>
</dbReference>
<feature type="non-terminal residue" evidence="1">
    <location>
        <position position="54"/>
    </location>
</feature>
<sequence>TRNWFPAWCTSTGHNRPEQTVQRRLYEIFWGYCTGDEKVQVESGSERNQPDSLC</sequence>
<accession>A0AAN8NXL4</accession>
<gene>
    <name evidence="1" type="ORF">RUM43_005953</name>
</gene>
<evidence type="ECO:0000313" key="2">
    <source>
        <dbReference type="Proteomes" id="UP001372834"/>
    </source>
</evidence>
<evidence type="ECO:0000313" key="1">
    <source>
        <dbReference type="EMBL" id="KAK6625654.1"/>
    </source>
</evidence>